<dbReference type="InterPro" id="IPR012336">
    <property type="entry name" value="Thioredoxin-like_fold"/>
</dbReference>
<comment type="similarity">
    <text evidence="1">Belongs to the thioredoxin family. DsbA subfamily.</text>
</comment>
<dbReference type="PANTHER" id="PTHR13887:SF14">
    <property type="entry name" value="DISULFIDE BOND FORMATION PROTEIN D"/>
    <property type="match status" value="1"/>
</dbReference>
<feature type="transmembrane region" description="Helical" evidence="7">
    <location>
        <begin position="21"/>
        <end position="39"/>
    </location>
</feature>
<evidence type="ECO:0000256" key="1">
    <source>
        <dbReference type="ARBA" id="ARBA00005791"/>
    </source>
</evidence>
<dbReference type="Pfam" id="PF13462">
    <property type="entry name" value="Thioredoxin_4"/>
    <property type="match status" value="1"/>
</dbReference>
<evidence type="ECO:0000256" key="2">
    <source>
        <dbReference type="ARBA" id="ARBA00007787"/>
    </source>
</evidence>
<keyword evidence="5" id="KW-1015">Disulfide bond</keyword>
<dbReference type="Proteomes" id="UP000774699">
    <property type="component" value="Unassembled WGS sequence"/>
</dbReference>
<evidence type="ECO:0000256" key="6">
    <source>
        <dbReference type="ARBA" id="ARBA00023284"/>
    </source>
</evidence>
<accession>A0A8T4C7G2</accession>
<organism evidence="9 10">
    <name type="scientific">Candidatus Iainarchaeum sp</name>
    <dbReference type="NCBI Taxonomy" id="3101447"/>
    <lineage>
        <taxon>Archaea</taxon>
        <taxon>Candidatus Iainarchaeota</taxon>
        <taxon>Candidatus Iainarchaeia</taxon>
        <taxon>Candidatus Iainarchaeales</taxon>
        <taxon>Candidatus Iainarchaeaceae</taxon>
        <taxon>Candidatus Iainarchaeum</taxon>
    </lineage>
</organism>
<keyword evidence="7" id="KW-0812">Transmembrane</keyword>
<comment type="similarity">
    <text evidence="2">Belongs to the glutaredoxin family.</text>
</comment>
<dbReference type="InterPro" id="IPR036249">
    <property type="entry name" value="Thioredoxin-like_sf"/>
</dbReference>
<keyword evidence="3" id="KW-0732">Signal</keyword>
<evidence type="ECO:0000313" key="9">
    <source>
        <dbReference type="EMBL" id="MBM3282371.1"/>
    </source>
</evidence>
<gene>
    <name evidence="9" type="ORF">FJY86_03460</name>
</gene>
<sequence length="281" mass="29708">MSENIGEHMHHASKSDAWSAYVLPLSILLAAVILGYSLVTSANVIATGLDGLSIAAPSNEDNLPTPDQGGLQVPTTNTTMAELLAADSQGVAGKDSAPIILVEYSDFQCPFCKRFYNDSDAQFKQWVSDGRIKLVFKDFPLSFHPMAAPSANAARCAGEQGKFWEMHDKIFDETTKLSATGTAQFTNDDLKAWGADLGLNTSTFNSCVDSDKYAEKIAANQAEGQSVGVSGTPSFAIGKPGDKAQLVVGACPTSAFDTVLKAIEGGKSWSQVPGTCTITVK</sequence>
<name>A0A8T4C7G2_9ARCH</name>
<dbReference type="InterPro" id="IPR013766">
    <property type="entry name" value="Thioredoxin_domain"/>
</dbReference>
<evidence type="ECO:0000256" key="5">
    <source>
        <dbReference type="ARBA" id="ARBA00023157"/>
    </source>
</evidence>
<feature type="domain" description="Thioredoxin" evidence="8">
    <location>
        <begin position="52"/>
        <end position="222"/>
    </location>
</feature>
<dbReference type="PROSITE" id="PS51352">
    <property type="entry name" value="THIOREDOXIN_2"/>
    <property type="match status" value="1"/>
</dbReference>
<evidence type="ECO:0000259" key="8">
    <source>
        <dbReference type="PROSITE" id="PS51352"/>
    </source>
</evidence>
<dbReference type="PANTHER" id="PTHR13887">
    <property type="entry name" value="GLUTATHIONE S-TRANSFERASE KAPPA"/>
    <property type="match status" value="1"/>
</dbReference>
<dbReference type="EMBL" id="VGJJ01000027">
    <property type="protein sequence ID" value="MBM3282371.1"/>
    <property type="molecule type" value="Genomic_DNA"/>
</dbReference>
<dbReference type="Gene3D" id="3.40.30.10">
    <property type="entry name" value="Glutaredoxin"/>
    <property type="match status" value="1"/>
</dbReference>
<dbReference type="SUPFAM" id="SSF52833">
    <property type="entry name" value="Thioredoxin-like"/>
    <property type="match status" value="1"/>
</dbReference>
<keyword evidence="7" id="KW-0472">Membrane</keyword>
<protein>
    <recommendedName>
        <fullName evidence="8">Thioredoxin domain-containing protein</fullName>
    </recommendedName>
</protein>
<evidence type="ECO:0000256" key="7">
    <source>
        <dbReference type="SAM" id="Phobius"/>
    </source>
</evidence>
<reference evidence="9" key="1">
    <citation type="submission" date="2019-03" db="EMBL/GenBank/DDBJ databases">
        <title>Lake Tanganyika Metagenome-Assembled Genomes (MAGs).</title>
        <authorList>
            <person name="Tran P."/>
        </authorList>
    </citation>
    <scope>NUCLEOTIDE SEQUENCE</scope>
    <source>
        <strain evidence="9">M_DeepCast_50m_m2_156</strain>
    </source>
</reference>
<evidence type="ECO:0000313" key="10">
    <source>
        <dbReference type="Proteomes" id="UP000774699"/>
    </source>
</evidence>
<comment type="caution">
    <text evidence="9">The sequence shown here is derived from an EMBL/GenBank/DDBJ whole genome shotgun (WGS) entry which is preliminary data.</text>
</comment>
<evidence type="ECO:0000256" key="3">
    <source>
        <dbReference type="ARBA" id="ARBA00022729"/>
    </source>
</evidence>
<proteinExistence type="inferred from homology"/>
<keyword evidence="6" id="KW-0676">Redox-active center</keyword>
<keyword evidence="4" id="KW-0560">Oxidoreductase</keyword>
<evidence type="ECO:0000256" key="4">
    <source>
        <dbReference type="ARBA" id="ARBA00023002"/>
    </source>
</evidence>
<dbReference type="GO" id="GO:0016491">
    <property type="term" value="F:oxidoreductase activity"/>
    <property type="evidence" value="ECO:0007669"/>
    <property type="project" value="UniProtKB-KW"/>
</dbReference>
<keyword evidence="7" id="KW-1133">Transmembrane helix</keyword>
<dbReference type="AlphaFoldDB" id="A0A8T4C7G2"/>